<evidence type="ECO:0000313" key="2">
    <source>
        <dbReference type="EMBL" id="RWR95882.1"/>
    </source>
</evidence>
<dbReference type="Proteomes" id="UP000283530">
    <property type="component" value="Unassembled WGS sequence"/>
</dbReference>
<keyword evidence="3" id="KW-1185">Reference proteome</keyword>
<name>A0A3S4PWY0_9MAGN</name>
<evidence type="ECO:0000256" key="1">
    <source>
        <dbReference type="SAM" id="MobiDB-lite"/>
    </source>
</evidence>
<gene>
    <name evidence="2" type="ORF">CKAN_02524200</name>
</gene>
<dbReference type="EMBL" id="QPKB01000011">
    <property type="protein sequence ID" value="RWR95882.1"/>
    <property type="molecule type" value="Genomic_DNA"/>
</dbReference>
<dbReference type="AlphaFoldDB" id="A0A3S4PWY0"/>
<reference evidence="2 3" key="1">
    <citation type="journal article" date="2019" name="Nat. Plants">
        <title>Stout camphor tree genome fills gaps in understanding of flowering plant genome evolution.</title>
        <authorList>
            <person name="Chaw S.M."/>
            <person name="Liu Y.C."/>
            <person name="Wu Y.W."/>
            <person name="Wang H.Y."/>
            <person name="Lin C.I."/>
            <person name="Wu C.S."/>
            <person name="Ke H.M."/>
            <person name="Chang L.Y."/>
            <person name="Hsu C.Y."/>
            <person name="Yang H.T."/>
            <person name="Sudianto E."/>
            <person name="Hsu M.H."/>
            <person name="Wu K.P."/>
            <person name="Wang L.N."/>
            <person name="Leebens-Mack J.H."/>
            <person name="Tsai I.J."/>
        </authorList>
    </citation>
    <scope>NUCLEOTIDE SEQUENCE [LARGE SCALE GENOMIC DNA]</scope>
    <source>
        <strain evidence="3">cv. Chaw 1501</strain>
        <tissue evidence="2">Young leaves</tissue>
    </source>
</reference>
<sequence length="321" mass="34747">MADLRAAGLKLGWAFRSRAATPLTCGQAIEVPDSMLNSTRLLSKSSPVGLLAPVQLAKMFAPGATTSGLRISGVRNLGPRLENAAILGEAGVAPITVPRKRMVAVGFFPDWMYFRISSPAVFPTIVAGMRCDCAVPLTVVVVANHNFPCNIRRMERRRFANLTLVVCSIKEREIRRTKWISGVERYAFEHSPITKNNIRREFSVNGRRTHRKNPWCDVHDSVRSRSIIPSCCDEEDAFLDGPKGTNGDGIRVDGDDPGQLSESGCLRGGEPGGESVDGVVVTVEYVGGVGALGEGSKGGSVPVVRWINSSYYRASSLDEIT</sequence>
<organism evidence="2 3">
    <name type="scientific">Cinnamomum micranthum f. kanehirae</name>
    <dbReference type="NCBI Taxonomy" id="337451"/>
    <lineage>
        <taxon>Eukaryota</taxon>
        <taxon>Viridiplantae</taxon>
        <taxon>Streptophyta</taxon>
        <taxon>Embryophyta</taxon>
        <taxon>Tracheophyta</taxon>
        <taxon>Spermatophyta</taxon>
        <taxon>Magnoliopsida</taxon>
        <taxon>Magnoliidae</taxon>
        <taxon>Laurales</taxon>
        <taxon>Lauraceae</taxon>
        <taxon>Cinnamomum</taxon>
    </lineage>
</organism>
<protein>
    <submittedName>
        <fullName evidence="2">Uncharacterized protein</fullName>
    </submittedName>
</protein>
<proteinExistence type="predicted"/>
<accession>A0A3S4PWY0</accession>
<feature type="region of interest" description="Disordered" evidence="1">
    <location>
        <begin position="243"/>
        <end position="272"/>
    </location>
</feature>
<evidence type="ECO:0000313" key="3">
    <source>
        <dbReference type="Proteomes" id="UP000283530"/>
    </source>
</evidence>
<comment type="caution">
    <text evidence="2">The sequence shown here is derived from an EMBL/GenBank/DDBJ whole genome shotgun (WGS) entry which is preliminary data.</text>
</comment>
<dbReference type="OrthoDB" id="1536506at2759"/>